<evidence type="ECO:0000256" key="1">
    <source>
        <dbReference type="ARBA" id="ARBA00009176"/>
    </source>
</evidence>
<reference evidence="5" key="1">
    <citation type="submission" date="2021-01" db="EMBL/GenBank/DDBJ databases">
        <authorList>
            <person name="Corre E."/>
            <person name="Pelletier E."/>
            <person name="Niang G."/>
            <person name="Scheremetjew M."/>
            <person name="Finn R."/>
            <person name="Kale V."/>
            <person name="Holt S."/>
            <person name="Cochrane G."/>
            <person name="Meng A."/>
            <person name="Brown T."/>
            <person name="Cohen L."/>
        </authorList>
    </citation>
    <scope>NUCLEOTIDE SEQUENCE</scope>
    <source>
        <strain evidence="5">SAG 63-3</strain>
    </source>
</reference>
<organism evidence="5">
    <name type="scientific">Polytomella parva</name>
    <dbReference type="NCBI Taxonomy" id="51329"/>
    <lineage>
        <taxon>Eukaryota</taxon>
        <taxon>Viridiplantae</taxon>
        <taxon>Chlorophyta</taxon>
        <taxon>core chlorophytes</taxon>
        <taxon>Chlorophyceae</taxon>
        <taxon>CS clade</taxon>
        <taxon>Chlamydomonadales</taxon>
        <taxon>Chlamydomonadaceae</taxon>
        <taxon>Polytomella</taxon>
    </lineage>
</organism>
<protein>
    <recommendedName>
        <fullName evidence="4">Inosine/uridine-preferring nucleoside hydrolase domain-containing protein</fullName>
    </recommendedName>
</protein>
<dbReference type="GO" id="GO:0008477">
    <property type="term" value="F:purine nucleosidase activity"/>
    <property type="evidence" value="ECO:0007669"/>
    <property type="project" value="TreeGrafter"/>
</dbReference>
<dbReference type="GO" id="GO:0006152">
    <property type="term" value="P:purine nucleoside catabolic process"/>
    <property type="evidence" value="ECO:0007669"/>
    <property type="project" value="TreeGrafter"/>
</dbReference>
<evidence type="ECO:0000256" key="2">
    <source>
        <dbReference type="ARBA" id="ARBA00022801"/>
    </source>
</evidence>
<name>A0A7S0USG8_9CHLO</name>
<dbReference type="GO" id="GO:0005829">
    <property type="term" value="C:cytosol"/>
    <property type="evidence" value="ECO:0007669"/>
    <property type="project" value="TreeGrafter"/>
</dbReference>
<dbReference type="EMBL" id="HBFM01011107">
    <property type="protein sequence ID" value="CAD8770632.1"/>
    <property type="molecule type" value="Transcribed_RNA"/>
</dbReference>
<proteinExistence type="inferred from homology"/>
<dbReference type="AlphaFoldDB" id="A0A7S0USG8"/>
<evidence type="ECO:0000259" key="4">
    <source>
        <dbReference type="Pfam" id="PF01156"/>
    </source>
</evidence>
<evidence type="ECO:0000313" key="5">
    <source>
        <dbReference type="EMBL" id="CAD8770632.1"/>
    </source>
</evidence>
<gene>
    <name evidence="5" type="ORF">PPAR00522_LOCUS7034</name>
</gene>
<feature type="domain" description="Inosine/uridine-preferring nucleoside hydrolase" evidence="4">
    <location>
        <begin position="6"/>
        <end position="310"/>
    </location>
</feature>
<dbReference type="Gene3D" id="3.90.245.10">
    <property type="entry name" value="Ribonucleoside hydrolase-like"/>
    <property type="match status" value="1"/>
</dbReference>
<evidence type="ECO:0000256" key="3">
    <source>
        <dbReference type="ARBA" id="ARBA00023295"/>
    </source>
</evidence>
<dbReference type="SUPFAM" id="SSF53590">
    <property type="entry name" value="Nucleoside hydrolase"/>
    <property type="match status" value="1"/>
</dbReference>
<keyword evidence="3" id="KW-0326">Glycosidase</keyword>
<dbReference type="InterPro" id="IPR023186">
    <property type="entry name" value="IUNH"/>
</dbReference>
<comment type="similarity">
    <text evidence="1">Belongs to the IUNH family.</text>
</comment>
<sequence length="327" mass="35291">MQKTPVWLDCDPGHDDAMAIILAGYNPSLKLLGVSTIGGNQMLSKVTQNALDVLDSIGLSHIMVAKGQQNPILRPIQLCPEIHGDSGLDSLEKGRPLFPRSTRNPVSDKAVLTMYKVLTDAHASYKAKVKLICTGPMTNAALLLTLFPEVKESIDLVFMGGAIGVGNTNPVAEFNMEVDPEASKIVFQSGVDLTMVPLEVTHTLLVTPRVLSEIEGERPTPFRAAIQQLLLYFATSYKAVFNFEHPPLHDPAAVAFVIAPQLFKYNAMRVEIEVASPISAGQTVCDVWGKSKLPKNCKVCTAVDVDAFWDLMVGAVAAADAHSPMNA</sequence>
<dbReference type="PANTHER" id="PTHR12304">
    <property type="entry name" value="INOSINE-URIDINE PREFERRING NUCLEOSIDE HYDROLASE"/>
    <property type="match status" value="1"/>
</dbReference>
<keyword evidence="2" id="KW-0378">Hydrolase</keyword>
<dbReference type="InterPro" id="IPR036452">
    <property type="entry name" value="Ribo_hydro-like"/>
</dbReference>
<dbReference type="InterPro" id="IPR001910">
    <property type="entry name" value="Inosine/uridine_hydrolase_dom"/>
</dbReference>
<dbReference type="Pfam" id="PF01156">
    <property type="entry name" value="IU_nuc_hydro"/>
    <property type="match status" value="1"/>
</dbReference>
<dbReference type="CDD" id="cd02651">
    <property type="entry name" value="nuc_hydro_IU_UC_XIUA"/>
    <property type="match status" value="1"/>
</dbReference>
<dbReference type="PANTHER" id="PTHR12304:SF59">
    <property type="entry name" value="INOSINE-URIDINE PREFERRING NUCLEOSIDE HYDROLASE FAMILY PROTEIN"/>
    <property type="match status" value="1"/>
</dbReference>
<accession>A0A7S0USG8</accession>